<sequence>MFPLRSLCCQHVNSIRRAGSHPATPERELVGQTTQTRPPRRFGDYIEHTTQKVLNTCSDYYCPDWYRSDSSAAAFCRSRCEQQEQQCLPLRCQTSTKEDVSTQPDVSLSSASEPATGSSCEQCTTPASTSALVADTNEDPAACAPPVDRVDDDSVCLTNEGPSSARTQQGFRGDETPVQFEDRGQAAAESQGYPNTEYYANLLAASEDCRDLFKEFYERIHGDAGKETDASTDTYWKWDQKRQQWFHEDPDTHSVVWFRG</sequence>
<dbReference type="VEuPathDB" id="FungiDB:F4678DRAFT_165027"/>
<feature type="region of interest" description="Disordered" evidence="1">
    <location>
        <begin position="98"/>
        <end position="121"/>
    </location>
</feature>
<reference evidence="2" key="1">
    <citation type="submission" date="2022-07" db="EMBL/GenBank/DDBJ databases">
        <title>Genome Sequence of Xylaria arbuscula.</title>
        <authorList>
            <person name="Buettner E."/>
        </authorList>
    </citation>
    <scope>NUCLEOTIDE SEQUENCE</scope>
    <source>
        <strain evidence="2">VT107</strain>
    </source>
</reference>
<proteinExistence type="predicted"/>
<keyword evidence="3" id="KW-1185">Reference proteome</keyword>
<dbReference type="AlphaFoldDB" id="A0A9W8TQM8"/>
<feature type="compositionally biased region" description="Polar residues" evidence="1">
    <location>
        <begin position="101"/>
        <end position="121"/>
    </location>
</feature>
<comment type="caution">
    <text evidence="2">The sequence shown here is derived from an EMBL/GenBank/DDBJ whole genome shotgun (WGS) entry which is preliminary data.</text>
</comment>
<organism evidence="2 3">
    <name type="scientific">Xylaria arbuscula</name>
    <dbReference type="NCBI Taxonomy" id="114810"/>
    <lineage>
        <taxon>Eukaryota</taxon>
        <taxon>Fungi</taxon>
        <taxon>Dikarya</taxon>
        <taxon>Ascomycota</taxon>
        <taxon>Pezizomycotina</taxon>
        <taxon>Sordariomycetes</taxon>
        <taxon>Xylariomycetidae</taxon>
        <taxon>Xylariales</taxon>
        <taxon>Xylariaceae</taxon>
        <taxon>Xylaria</taxon>
    </lineage>
</organism>
<evidence type="ECO:0000256" key="1">
    <source>
        <dbReference type="SAM" id="MobiDB-lite"/>
    </source>
</evidence>
<name>A0A9W8TQM8_9PEZI</name>
<dbReference type="Proteomes" id="UP001148614">
    <property type="component" value="Unassembled WGS sequence"/>
</dbReference>
<dbReference type="EMBL" id="JANPWZ010000215">
    <property type="protein sequence ID" value="KAJ3578424.1"/>
    <property type="molecule type" value="Genomic_DNA"/>
</dbReference>
<feature type="region of interest" description="Disordered" evidence="1">
    <location>
        <begin position="19"/>
        <end position="39"/>
    </location>
</feature>
<evidence type="ECO:0000313" key="3">
    <source>
        <dbReference type="Proteomes" id="UP001148614"/>
    </source>
</evidence>
<protein>
    <submittedName>
        <fullName evidence="2">Uncharacterized protein</fullName>
    </submittedName>
</protein>
<accession>A0A9W8TQM8</accession>
<evidence type="ECO:0000313" key="2">
    <source>
        <dbReference type="EMBL" id="KAJ3578424.1"/>
    </source>
</evidence>
<gene>
    <name evidence="2" type="ORF">NPX13_g2142</name>
</gene>